<dbReference type="EC" id="2.7.1.26" evidence="15"/>
<dbReference type="PANTHER" id="PTHR22749">
    <property type="entry name" value="RIBOFLAVIN KINASE/FMN ADENYLYLTRANSFERASE"/>
    <property type="match status" value="1"/>
</dbReference>
<name>A0A917FL91_9GAMM</name>
<keyword evidence="8 15" id="KW-0547">Nucleotide-binding</keyword>
<dbReference type="RefSeq" id="WP_188364553.1">
    <property type="nucleotide sequence ID" value="NZ_BAABJF010000017.1"/>
</dbReference>
<proteinExistence type="inferred from homology"/>
<dbReference type="GO" id="GO:0003919">
    <property type="term" value="F:FMN adenylyltransferase activity"/>
    <property type="evidence" value="ECO:0007669"/>
    <property type="project" value="UniProtKB-UniRule"/>
</dbReference>
<dbReference type="Pfam" id="PF06574">
    <property type="entry name" value="FAD_syn"/>
    <property type="match status" value="1"/>
</dbReference>
<comment type="similarity">
    <text evidence="15">Belongs to the ribF family.</text>
</comment>
<dbReference type="InterPro" id="IPR015865">
    <property type="entry name" value="Riboflavin_kinase_bac/euk"/>
</dbReference>
<dbReference type="SUPFAM" id="SSF52374">
    <property type="entry name" value="Nucleotidylyl transferase"/>
    <property type="match status" value="1"/>
</dbReference>
<dbReference type="PIRSF" id="PIRSF004491">
    <property type="entry name" value="FAD_Synth"/>
    <property type="match status" value="1"/>
</dbReference>
<dbReference type="GO" id="GO:0009398">
    <property type="term" value="P:FMN biosynthetic process"/>
    <property type="evidence" value="ECO:0007669"/>
    <property type="project" value="UniProtKB-UniRule"/>
</dbReference>
<evidence type="ECO:0000256" key="8">
    <source>
        <dbReference type="ARBA" id="ARBA00022741"/>
    </source>
</evidence>
<protein>
    <recommendedName>
        <fullName evidence="15">Riboflavin biosynthesis protein</fullName>
    </recommendedName>
    <domain>
        <recommendedName>
            <fullName evidence="15">Riboflavin kinase</fullName>
            <ecNumber evidence="15">2.7.1.26</ecNumber>
        </recommendedName>
        <alternativeName>
            <fullName evidence="15">Flavokinase</fullName>
        </alternativeName>
    </domain>
    <domain>
        <recommendedName>
            <fullName evidence="15">FMN adenylyltransferase</fullName>
            <ecNumber evidence="15">2.7.7.2</ecNumber>
        </recommendedName>
        <alternativeName>
            <fullName evidence="15">FAD pyrophosphorylase</fullName>
        </alternativeName>
        <alternativeName>
            <fullName evidence="15">FAD synthase</fullName>
        </alternativeName>
    </domain>
</protein>
<dbReference type="InterPro" id="IPR002606">
    <property type="entry name" value="Riboflavin_kinase_bac"/>
</dbReference>
<comment type="pathway">
    <text evidence="3 15">Cofactor biosynthesis; FMN biosynthesis; FMN from riboflavin (ATP route): step 1/1.</text>
</comment>
<evidence type="ECO:0000256" key="1">
    <source>
        <dbReference type="ARBA" id="ARBA00002121"/>
    </source>
</evidence>
<keyword evidence="12" id="KW-0511">Multifunctional enzyme</keyword>
<keyword evidence="9 15" id="KW-0418">Kinase</keyword>
<keyword evidence="4 15" id="KW-0285">Flavoprotein</keyword>
<dbReference type="Proteomes" id="UP000605253">
    <property type="component" value="Unassembled WGS sequence"/>
</dbReference>
<accession>A0A917FL91</accession>
<evidence type="ECO:0000256" key="9">
    <source>
        <dbReference type="ARBA" id="ARBA00022777"/>
    </source>
</evidence>
<dbReference type="FunFam" id="3.40.50.620:FF:000021">
    <property type="entry name" value="Riboflavin biosynthesis protein"/>
    <property type="match status" value="1"/>
</dbReference>
<dbReference type="InterPro" id="IPR015864">
    <property type="entry name" value="FAD_synthase"/>
</dbReference>
<dbReference type="Gene3D" id="2.40.30.30">
    <property type="entry name" value="Riboflavin kinase-like"/>
    <property type="match status" value="1"/>
</dbReference>
<dbReference type="CDD" id="cd02064">
    <property type="entry name" value="FAD_synthetase_N"/>
    <property type="match status" value="1"/>
</dbReference>
<evidence type="ECO:0000256" key="15">
    <source>
        <dbReference type="PIRNR" id="PIRNR004491"/>
    </source>
</evidence>
<comment type="catalytic activity">
    <reaction evidence="14 15">
        <text>FMN + ATP + H(+) = FAD + diphosphate</text>
        <dbReference type="Rhea" id="RHEA:17237"/>
        <dbReference type="ChEBI" id="CHEBI:15378"/>
        <dbReference type="ChEBI" id="CHEBI:30616"/>
        <dbReference type="ChEBI" id="CHEBI:33019"/>
        <dbReference type="ChEBI" id="CHEBI:57692"/>
        <dbReference type="ChEBI" id="CHEBI:58210"/>
        <dbReference type="EC" id="2.7.7.2"/>
    </reaction>
</comment>
<keyword evidence="11 15" id="KW-0067">ATP-binding</keyword>
<dbReference type="SUPFAM" id="SSF82114">
    <property type="entry name" value="Riboflavin kinase-like"/>
    <property type="match status" value="1"/>
</dbReference>
<evidence type="ECO:0000256" key="7">
    <source>
        <dbReference type="ARBA" id="ARBA00022695"/>
    </source>
</evidence>
<comment type="catalytic activity">
    <reaction evidence="13 15">
        <text>riboflavin + ATP = FMN + ADP + H(+)</text>
        <dbReference type="Rhea" id="RHEA:14357"/>
        <dbReference type="ChEBI" id="CHEBI:15378"/>
        <dbReference type="ChEBI" id="CHEBI:30616"/>
        <dbReference type="ChEBI" id="CHEBI:57986"/>
        <dbReference type="ChEBI" id="CHEBI:58210"/>
        <dbReference type="ChEBI" id="CHEBI:456216"/>
        <dbReference type="EC" id="2.7.1.26"/>
    </reaction>
</comment>
<dbReference type="PANTHER" id="PTHR22749:SF6">
    <property type="entry name" value="RIBOFLAVIN KINASE"/>
    <property type="match status" value="1"/>
</dbReference>
<evidence type="ECO:0000256" key="2">
    <source>
        <dbReference type="ARBA" id="ARBA00004726"/>
    </source>
</evidence>
<feature type="domain" description="Riboflavin kinase" evidence="16">
    <location>
        <begin position="182"/>
        <end position="305"/>
    </location>
</feature>
<evidence type="ECO:0000256" key="11">
    <source>
        <dbReference type="ARBA" id="ARBA00022840"/>
    </source>
</evidence>
<reference evidence="17" key="2">
    <citation type="submission" date="2020-09" db="EMBL/GenBank/DDBJ databases">
        <authorList>
            <person name="Sun Q."/>
            <person name="Zhou Y."/>
        </authorList>
    </citation>
    <scope>NUCLEOTIDE SEQUENCE</scope>
    <source>
        <strain evidence="17">CGMCC 1.12181</strain>
    </source>
</reference>
<evidence type="ECO:0000256" key="14">
    <source>
        <dbReference type="ARBA" id="ARBA00049494"/>
    </source>
</evidence>
<dbReference type="EMBL" id="BMEO01000003">
    <property type="protein sequence ID" value="GGF90579.1"/>
    <property type="molecule type" value="Genomic_DNA"/>
</dbReference>
<dbReference type="EC" id="2.7.7.2" evidence="15"/>
<dbReference type="GO" id="GO:0006747">
    <property type="term" value="P:FAD biosynthetic process"/>
    <property type="evidence" value="ECO:0007669"/>
    <property type="project" value="UniProtKB-UniRule"/>
</dbReference>
<evidence type="ECO:0000256" key="10">
    <source>
        <dbReference type="ARBA" id="ARBA00022827"/>
    </source>
</evidence>
<dbReference type="NCBIfam" id="NF004159">
    <property type="entry name" value="PRK05627.1-2"/>
    <property type="match status" value="1"/>
</dbReference>
<sequence>MKIIRYPQHHPVTLPSAVTIGNFDGVHQGHQALIRQTIEVSRLQSLQSVVVTMEPLPVQYFKGRFEISLLTPFKQKARLIQNLGADVLCVLNFNQILARLSAEEFCGQILDRGLKAKHIVVGHDFKFGVNRTGDVAFLADWGRGQGIKVEIMPPINNQHGRISSTQIRSLLAQGDFQQSRQALGRDYVISGRVAHGRKLGRSLGYPTINIELNKGGNPLHGVYAVKVKLSERWYQGVASVGYNPTVGGNAKRLEVYVLDFNADVYGHFVEVLFYKKLRNEVEFDSLCALRTAIEEDVQQTQHFFAEHNRRNL</sequence>
<evidence type="ECO:0000313" key="18">
    <source>
        <dbReference type="Proteomes" id="UP000605253"/>
    </source>
</evidence>
<comment type="pathway">
    <text evidence="2 15">Cofactor biosynthesis; FAD biosynthesis; FAD from FMN: step 1/1.</text>
</comment>
<dbReference type="AlphaFoldDB" id="A0A917FL91"/>
<comment type="function">
    <text evidence="1">Catalyzes the phosphorylation of riboflavin to FMN followed by the adenylation of FMN to FAD.</text>
</comment>
<keyword evidence="18" id="KW-1185">Reference proteome</keyword>
<dbReference type="SMART" id="SM00904">
    <property type="entry name" value="Flavokinase"/>
    <property type="match status" value="1"/>
</dbReference>
<dbReference type="InterPro" id="IPR014729">
    <property type="entry name" value="Rossmann-like_a/b/a_fold"/>
</dbReference>
<dbReference type="Pfam" id="PF01687">
    <property type="entry name" value="Flavokinase"/>
    <property type="match status" value="1"/>
</dbReference>
<dbReference type="NCBIfam" id="NF004160">
    <property type="entry name" value="PRK05627.1-3"/>
    <property type="match status" value="1"/>
</dbReference>
<evidence type="ECO:0000256" key="13">
    <source>
        <dbReference type="ARBA" id="ARBA00047880"/>
    </source>
</evidence>
<dbReference type="GO" id="GO:0009231">
    <property type="term" value="P:riboflavin biosynthetic process"/>
    <property type="evidence" value="ECO:0007669"/>
    <property type="project" value="InterPro"/>
</dbReference>
<dbReference type="InterPro" id="IPR023468">
    <property type="entry name" value="Riboflavin_kinase"/>
</dbReference>
<organism evidence="17 18">
    <name type="scientific">Marinicella pacifica</name>
    <dbReference type="NCBI Taxonomy" id="1171543"/>
    <lineage>
        <taxon>Bacteria</taxon>
        <taxon>Pseudomonadati</taxon>
        <taxon>Pseudomonadota</taxon>
        <taxon>Gammaproteobacteria</taxon>
        <taxon>Lysobacterales</taxon>
        <taxon>Marinicellaceae</taxon>
        <taxon>Marinicella</taxon>
    </lineage>
</organism>
<evidence type="ECO:0000313" key="17">
    <source>
        <dbReference type="EMBL" id="GGF90579.1"/>
    </source>
</evidence>
<keyword evidence="10 15" id="KW-0274">FAD</keyword>
<dbReference type="GO" id="GO:0005524">
    <property type="term" value="F:ATP binding"/>
    <property type="evidence" value="ECO:0007669"/>
    <property type="project" value="UniProtKB-UniRule"/>
</dbReference>
<dbReference type="NCBIfam" id="NF004162">
    <property type="entry name" value="PRK05627.1-5"/>
    <property type="match status" value="1"/>
</dbReference>
<evidence type="ECO:0000256" key="6">
    <source>
        <dbReference type="ARBA" id="ARBA00022679"/>
    </source>
</evidence>
<dbReference type="GO" id="GO:0008531">
    <property type="term" value="F:riboflavin kinase activity"/>
    <property type="evidence" value="ECO:0007669"/>
    <property type="project" value="UniProtKB-UniRule"/>
</dbReference>
<dbReference type="Gene3D" id="3.40.50.620">
    <property type="entry name" value="HUPs"/>
    <property type="match status" value="1"/>
</dbReference>
<evidence type="ECO:0000256" key="4">
    <source>
        <dbReference type="ARBA" id="ARBA00022630"/>
    </source>
</evidence>
<evidence type="ECO:0000256" key="3">
    <source>
        <dbReference type="ARBA" id="ARBA00005201"/>
    </source>
</evidence>
<evidence type="ECO:0000256" key="12">
    <source>
        <dbReference type="ARBA" id="ARBA00023268"/>
    </source>
</evidence>
<evidence type="ECO:0000259" key="16">
    <source>
        <dbReference type="SMART" id="SM00904"/>
    </source>
</evidence>
<evidence type="ECO:0000256" key="5">
    <source>
        <dbReference type="ARBA" id="ARBA00022643"/>
    </source>
</evidence>
<keyword evidence="5 15" id="KW-0288">FMN</keyword>
<keyword evidence="6 15" id="KW-0808">Transferase</keyword>
<dbReference type="NCBIfam" id="TIGR00083">
    <property type="entry name" value="ribF"/>
    <property type="match status" value="1"/>
</dbReference>
<comment type="caution">
    <text evidence="17">The sequence shown here is derived from an EMBL/GenBank/DDBJ whole genome shotgun (WGS) entry which is preliminary data.</text>
</comment>
<dbReference type="InterPro" id="IPR023465">
    <property type="entry name" value="Riboflavin_kinase_dom_sf"/>
</dbReference>
<reference evidence="17" key="1">
    <citation type="journal article" date="2014" name="Int. J. Syst. Evol. Microbiol.">
        <title>Complete genome sequence of Corynebacterium casei LMG S-19264T (=DSM 44701T), isolated from a smear-ripened cheese.</title>
        <authorList>
            <consortium name="US DOE Joint Genome Institute (JGI-PGF)"/>
            <person name="Walter F."/>
            <person name="Albersmeier A."/>
            <person name="Kalinowski J."/>
            <person name="Ruckert C."/>
        </authorList>
    </citation>
    <scope>NUCLEOTIDE SEQUENCE</scope>
    <source>
        <strain evidence="17">CGMCC 1.12181</strain>
    </source>
</reference>
<gene>
    <name evidence="17" type="primary">ribF</name>
    <name evidence="17" type="ORF">GCM10011365_09610</name>
</gene>
<keyword evidence="7 15" id="KW-0548">Nucleotidyltransferase</keyword>